<keyword evidence="2" id="KW-0732">Signal</keyword>
<feature type="coiled-coil region" evidence="1">
    <location>
        <begin position="120"/>
        <end position="154"/>
    </location>
</feature>
<protein>
    <recommendedName>
        <fullName evidence="5">Surface layer protein A domain-containing protein</fullName>
    </recommendedName>
</protein>
<evidence type="ECO:0000256" key="1">
    <source>
        <dbReference type="SAM" id="Coils"/>
    </source>
</evidence>
<sequence length="270" mass="30609">MKKFLVLLLASTAFLLMINTNAEARISGYSYKTNNKVTVTKSKKVYKVTTGNYEAANKFKYVGDLATHSTIKVSNWLMSTGGGYAIKGYQFQPTKDSFYFVFSGENSSWFKKYNAQEEMKYKEKQRNERYKESMAKLNAEMAKSTAAINKIKREEKAEDEKDKQLVKDNPLLTTQYTFTSDKSVLDSANFSYDKSINTIYEDYNPDDPKAVLPTGFNITSGMDWVNLSDDSINNQTSDSSGVTYEYMNDKFAKENGYDHAGWVNDKGLGA</sequence>
<comment type="caution">
    <text evidence="3">The sequence shown here is derived from an EMBL/GenBank/DDBJ whole genome shotgun (WGS) entry which is preliminary data.</text>
</comment>
<evidence type="ECO:0000313" key="4">
    <source>
        <dbReference type="Proteomes" id="UP001370590"/>
    </source>
</evidence>
<feature type="signal peptide" evidence="2">
    <location>
        <begin position="1"/>
        <end position="24"/>
    </location>
</feature>
<accession>A0ABU8SP25</accession>
<feature type="chain" id="PRO_5046355841" description="Surface layer protein A domain-containing protein" evidence="2">
    <location>
        <begin position="25"/>
        <end position="270"/>
    </location>
</feature>
<evidence type="ECO:0000313" key="3">
    <source>
        <dbReference type="EMBL" id="MEJ6400992.1"/>
    </source>
</evidence>
<dbReference type="RefSeq" id="WP_339960840.1">
    <property type="nucleotide sequence ID" value="NZ_JAWMWH010000003.1"/>
</dbReference>
<keyword evidence="1" id="KW-0175">Coiled coil</keyword>
<proteinExistence type="predicted"/>
<reference evidence="3 4" key="1">
    <citation type="submission" date="2023-10" db="EMBL/GenBank/DDBJ databases">
        <title>Nicoliella lavandulae sp. nov. isolated from Lavandula angustifolia flowers.</title>
        <authorList>
            <person name="Alcantara C."/>
            <person name="Zuniga M."/>
            <person name="Landete J.M."/>
            <person name="Monedero V."/>
        </authorList>
    </citation>
    <scope>NUCLEOTIDE SEQUENCE [LARGE SCALE GENOMIC DNA]</scope>
    <source>
        <strain evidence="3 4">Es01</strain>
    </source>
</reference>
<evidence type="ECO:0000256" key="2">
    <source>
        <dbReference type="SAM" id="SignalP"/>
    </source>
</evidence>
<organism evidence="3 4">
    <name type="scientific">Nicoliella lavandulae</name>
    <dbReference type="NCBI Taxonomy" id="3082954"/>
    <lineage>
        <taxon>Bacteria</taxon>
        <taxon>Bacillati</taxon>
        <taxon>Bacillota</taxon>
        <taxon>Bacilli</taxon>
        <taxon>Lactobacillales</taxon>
        <taxon>Lactobacillaceae</taxon>
        <taxon>Nicoliella</taxon>
    </lineage>
</organism>
<keyword evidence="4" id="KW-1185">Reference proteome</keyword>
<dbReference type="EMBL" id="JAWMWH010000003">
    <property type="protein sequence ID" value="MEJ6400992.1"/>
    <property type="molecule type" value="Genomic_DNA"/>
</dbReference>
<gene>
    <name evidence="3" type="ORF">R4146_07535</name>
</gene>
<dbReference type="Proteomes" id="UP001370590">
    <property type="component" value="Unassembled WGS sequence"/>
</dbReference>
<name>A0ABU8SP25_9LACO</name>
<evidence type="ECO:0008006" key="5">
    <source>
        <dbReference type="Google" id="ProtNLM"/>
    </source>
</evidence>